<proteinExistence type="predicted"/>
<protein>
    <submittedName>
        <fullName evidence="1">ABC transporter substrate-binding protein</fullName>
    </submittedName>
</protein>
<name>A0ACC6P3X7_9BURK</name>
<evidence type="ECO:0000313" key="2">
    <source>
        <dbReference type="Proteomes" id="UP001364695"/>
    </source>
</evidence>
<gene>
    <name evidence="1" type="ORF">RV045_10805</name>
</gene>
<evidence type="ECO:0000313" key="1">
    <source>
        <dbReference type="EMBL" id="MEJ7138911.1"/>
    </source>
</evidence>
<sequence>MSDCARPISRRQALTTTARGLLGSYTALAGLSFATQAHADTPKDTLVVAFAFDDVITLDPAESFEISTAEFLGNAYSRLVRLDRKDTSRVKPDAALSWTVGADGKTYTFNIRPGIKFASGNPLTAADVAWSLQRAVLLNKSPAFILNQFGWTKDTVKDRITATSPMVLTLVTDQTYAPSLVLNCLTSTVGAVVDSKLLQSQAQGEDMGNTWLKTHYAGSGPFRIRDWRANEILVLERNDGWHGGRPKLARVIFRHIKESSTQRLLLEKGDVDVVRNLTPQDLEAIASNPQIQTTSATKGTVYYIALNQKNPILAQPEVREAMKWLVDYDGIGKTLIRGIGTIHQQFLPKGILGASEAKPFRLDVDKAKALLAKAGHPDGFPITLDVRTIQPNQGIAEAFQQTAKRAGVDIRLVPGDGKQVLTRMRARAHDMIISNWGVDYWDPNSNADTFTSNPDNSDGAANKTLAWRSAWDIPELTRQTKAAALERDSARRKALYGKLQAEFTRSSPFVMLYQTVEVAAFRKGLQGFSLGPSMETNELDPVAK</sequence>
<dbReference type="Proteomes" id="UP001364695">
    <property type="component" value="Unassembled WGS sequence"/>
</dbReference>
<reference evidence="1" key="1">
    <citation type="submission" date="2023-10" db="EMBL/GenBank/DDBJ databases">
        <title>Amphibacter perezi, gen. nov., sp. nov. a novel taxa of the family Comamonadaceae, class Betaproteobacteria isolated from the skin microbiota of Pelophylax perezi from different populations.</title>
        <authorList>
            <person name="Costa S."/>
            <person name="Proenca D.N."/>
            <person name="Lopes I."/>
            <person name="Morais P.V."/>
        </authorList>
    </citation>
    <scope>NUCLEOTIDE SEQUENCE</scope>
    <source>
        <strain evidence="1">SL12-8</strain>
    </source>
</reference>
<accession>A0ACC6P3X7</accession>
<keyword evidence="2" id="KW-1185">Reference proteome</keyword>
<comment type="caution">
    <text evidence="1">The sequence shown here is derived from an EMBL/GenBank/DDBJ whole genome shotgun (WGS) entry which is preliminary data.</text>
</comment>
<dbReference type="EMBL" id="JAWDIE010000017">
    <property type="protein sequence ID" value="MEJ7138911.1"/>
    <property type="molecule type" value="Genomic_DNA"/>
</dbReference>
<organism evidence="1 2">
    <name type="scientific">Amphibiibacter pelophylacis</name>
    <dbReference type="NCBI Taxonomy" id="1799477"/>
    <lineage>
        <taxon>Bacteria</taxon>
        <taxon>Pseudomonadati</taxon>
        <taxon>Pseudomonadota</taxon>
        <taxon>Betaproteobacteria</taxon>
        <taxon>Burkholderiales</taxon>
        <taxon>Sphaerotilaceae</taxon>
        <taxon>Amphibiibacter</taxon>
    </lineage>
</organism>